<comment type="similarity">
    <text evidence="2">Belongs to the MotB family.</text>
</comment>
<evidence type="ECO:0000256" key="3">
    <source>
        <dbReference type="ARBA" id="ARBA00022475"/>
    </source>
</evidence>
<dbReference type="Proteomes" id="UP000540989">
    <property type="component" value="Unassembled WGS sequence"/>
</dbReference>
<dbReference type="CDD" id="cd07185">
    <property type="entry name" value="OmpA_C-like"/>
    <property type="match status" value="1"/>
</dbReference>
<dbReference type="InterPro" id="IPR036737">
    <property type="entry name" value="OmpA-like_sf"/>
</dbReference>
<evidence type="ECO:0000256" key="8">
    <source>
        <dbReference type="SAM" id="MobiDB-lite"/>
    </source>
</evidence>
<dbReference type="RefSeq" id="WP_184214054.1">
    <property type="nucleotide sequence ID" value="NZ_JACHIP010000001.1"/>
</dbReference>
<keyword evidence="5 9" id="KW-1133">Transmembrane helix</keyword>
<feature type="region of interest" description="Disordered" evidence="8">
    <location>
        <begin position="58"/>
        <end position="90"/>
    </location>
</feature>
<feature type="transmembrane region" description="Helical" evidence="9">
    <location>
        <begin position="26"/>
        <end position="45"/>
    </location>
</feature>
<dbReference type="PANTHER" id="PTHR30329">
    <property type="entry name" value="STATOR ELEMENT OF FLAGELLAR MOTOR COMPLEX"/>
    <property type="match status" value="1"/>
</dbReference>
<dbReference type="PANTHER" id="PTHR30329:SF21">
    <property type="entry name" value="LIPOPROTEIN YIAD-RELATED"/>
    <property type="match status" value="1"/>
</dbReference>
<sequence length="314" mass="33810">MTEEQPIIIIKKKGGHGGHHGGAWKVAYADFVTAMMSLFIVLWLMNSTPKKTQEEIAGYFRDPKGTASKKGSEGKGPAKEESKEKKDDMKALKSDLTKAIDQMTILNKVKKQIEMTITEEGLRIELVEDENGTFFESGSAVATPMLSDILKVLAGQLSKLPNKLSIEGYTDAQPYANGKSYGNWELSADRANTARRVMQENGIHDDQVSQVRGFADQKLHMPDKPFDAANRRVSLLVQNLPKPGDKPADKADDKPGDKAGEKAEDKAKAGDPKVATAATEAGAPAAKPSAAEPAAPKKAEGGLLAKAKGLFSHK</sequence>
<proteinExistence type="inferred from homology"/>
<organism evidence="11 12">
    <name type="scientific">Granulicella aggregans</name>
    <dbReference type="NCBI Taxonomy" id="474949"/>
    <lineage>
        <taxon>Bacteria</taxon>
        <taxon>Pseudomonadati</taxon>
        <taxon>Acidobacteriota</taxon>
        <taxon>Terriglobia</taxon>
        <taxon>Terriglobales</taxon>
        <taxon>Acidobacteriaceae</taxon>
        <taxon>Granulicella</taxon>
    </lineage>
</organism>
<name>A0A7W7ZAN1_9BACT</name>
<dbReference type="InterPro" id="IPR006665">
    <property type="entry name" value="OmpA-like"/>
</dbReference>
<dbReference type="Pfam" id="PF13677">
    <property type="entry name" value="MotB_plug"/>
    <property type="match status" value="1"/>
</dbReference>
<evidence type="ECO:0000256" key="9">
    <source>
        <dbReference type="SAM" id="Phobius"/>
    </source>
</evidence>
<comment type="caution">
    <text evidence="11">The sequence shown here is derived from an EMBL/GenBank/DDBJ whole genome shotgun (WGS) entry which is preliminary data.</text>
</comment>
<protein>
    <submittedName>
        <fullName evidence="11">Chemotaxis protein MotB</fullName>
    </submittedName>
</protein>
<evidence type="ECO:0000256" key="2">
    <source>
        <dbReference type="ARBA" id="ARBA00008914"/>
    </source>
</evidence>
<evidence type="ECO:0000256" key="1">
    <source>
        <dbReference type="ARBA" id="ARBA00004162"/>
    </source>
</evidence>
<feature type="compositionally biased region" description="Low complexity" evidence="8">
    <location>
        <begin position="275"/>
        <end position="294"/>
    </location>
</feature>
<evidence type="ECO:0000256" key="6">
    <source>
        <dbReference type="ARBA" id="ARBA00023136"/>
    </source>
</evidence>
<dbReference type="PROSITE" id="PS51123">
    <property type="entry name" value="OMPA_2"/>
    <property type="match status" value="1"/>
</dbReference>
<evidence type="ECO:0000259" key="10">
    <source>
        <dbReference type="PROSITE" id="PS51123"/>
    </source>
</evidence>
<feature type="domain" description="OmpA-like" evidence="10">
    <location>
        <begin position="122"/>
        <end position="241"/>
    </location>
</feature>
<evidence type="ECO:0000313" key="11">
    <source>
        <dbReference type="EMBL" id="MBB5056409.1"/>
    </source>
</evidence>
<accession>A0A7W7ZAN1</accession>
<evidence type="ECO:0000256" key="5">
    <source>
        <dbReference type="ARBA" id="ARBA00022989"/>
    </source>
</evidence>
<evidence type="ECO:0000256" key="7">
    <source>
        <dbReference type="PROSITE-ProRule" id="PRU00473"/>
    </source>
</evidence>
<evidence type="ECO:0000256" key="4">
    <source>
        <dbReference type="ARBA" id="ARBA00022692"/>
    </source>
</evidence>
<dbReference type="InterPro" id="IPR025713">
    <property type="entry name" value="MotB-like_N_dom"/>
</dbReference>
<evidence type="ECO:0000313" key="12">
    <source>
        <dbReference type="Proteomes" id="UP000540989"/>
    </source>
</evidence>
<feature type="region of interest" description="Disordered" evidence="8">
    <location>
        <begin position="238"/>
        <end position="301"/>
    </location>
</feature>
<keyword evidence="3" id="KW-1003">Cell membrane</keyword>
<feature type="compositionally biased region" description="Basic and acidic residues" evidence="8">
    <location>
        <begin position="70"/>
        <end position="90"/>
    </location>
</feature>
<keyword evidence="4 9" id="KW-0812">Transmembrane</keyword>
<dbReference type="EMBL" id="JACHIP010000001">
    <property type="protein sequence ID" value="MBB5056409.1"/>
    <property type="molecule type" value="Genomic_DNA"/>
</dbReference>
<reference evidence="11 12" key="1">
    <citation type="submission" date="2020-08" db="EMBL/GenBank/DDBJ databases">
        <title>Genomic Encyclopedia of Type Strains, Phase IV (KMG-V): Genome sequencing to study the core and pangenomes of soil and plant-associated prokaryotes.</title>
        <authorList>
            <person name="Whitman W."/>
        </authorList>
    </citation>
    <scope>NUCLEOTIDE SEQUENCE [LARGE SCALE GENOMIC DNA]</scope>
    <source>
        <strain evidence="11 12">M8UP14</strain>
    </source>
</reference>
<dbReference type="GO" id="GO:0005886">
    <property type="term" value="C:plasma membrane"/>
    <property type="evidence" value="ECO:0007669"/>
    <property type="project" value="UniProtKB-SubCell"/>
</dbReference>
<dbReference type="InterPro" id="IPR050330">
    <property type="entry name" value="Bact_OuterMem_StrucFunc"/>
</dbReference>
<keyword evidence="6 7" id="KW-0472">Membrane</keyword>
<feature type="compositionally biased region" description="Basic and acidic residues" evidence="8">
    <location>
        <begin position="243"/>
        <end position="271"/>
    </location>
</feature>
<dbReference type="Pfam" id="PF00691">
    <property type="entry name" value="OmpA"/>
    <property type="match status" value="1"/>
</dbReference>
<comment type="subcellular location">
    <subcellularLocation>
        <location evidence="1">Cell membrane</location>
        <topology evidence="1">Single-pass membrane protein</topology>
    </subcellularLocation>
</comment>
<gene>
    <name evidence="11" type="ORF">HDF16_001078</name>
</gene>
<dbReference type="AlphaFoldDB" id="A0A7W7ZAN1"/>
<dbReference type="SUPFAM" id="SSF103088">
    <property type="entry name" value="OmpA-like"/>
    <property type="match status" value="1"/>
</dbReference>
<keyword evidence="12" id="KW-1185">Reference proteome</keyword>
<dbReference type="Gene3D" id="3.30.1330.60">
    <property type="entry name" value="OmpA-like domain"/>
    <property type="match status" value="1"/>
</dbReference>